<name>A0ACB9K310_9ASTR</name>
<proteinExistence type="predicted"/>
<organism evidence="1 2">
    <name type="scientific">Smallanthus sonchifolius</name>
    <dbReference type="NCBI Taxonomy" id="185202"/>
    <lineage>
        <taxon>Eukaryota</taxon>
        <taxon>Viridiplantae</taxon>
        <taxon>Streptophyta</taxon>
        <taxon>Embryophyta</taxon>
        <taxon>Tracheophyta</taxon>
        <taxon>Spermatophyta</taxon>
        <taxon>Magnoliopsida</taxon>
        <taxon>eudicotyledons</taxon>
        <taxon>Gunneridae</taxon>
        <taxon>Pentapetalae</taxon>
        <taxon>asterids</taxon>
        <taxon>campanulids</taxon>
        <taxon>Asterales</taxon>
        <taxon>Asteraceae</taxon>
        <taxon>Asteroideae</taxon>
        <taxon>Heliantheae alliance</taxon>
        <taxon>Millerieae</taxon>
        <taxon>Smallanthus</taxon>
    </lineage>
</organism>
<sequence length="201" mass="22007">MTTASRCREDGGCWSFKVEVRWQQTAVSGPVAGGGELHGGEGGELHDGSDGVGGMSLTTEKMVGFTAEEGGVVRVSLGVGDDASVTVNSYRQTGTDGRVKNYGREKLIYLVFSKLRGCRSCLLIHCLLRMAKGRPQNTGVTWTRAKDSSMHRYFHPDGSRTADSDDQVWGGHESCYSIVTSFLADGKMREHYVRINRWAHI</sequence>
<accession>A0ACB9K310</accession>
<keyword evidence="2" id="KW-1185">Reference proteome</keyword>
<protein>
    <submittedName>
        <fullName evidence="1">Uncharacterized protein</fullName>
    </submittedName>
</protein>
<evidence type="ECO:0000313" key="1">
    <source>
        <dbReference type="EMBL" id="KAI3826644.1"/>
    </source>
</evidence>
<evidence type="ECO:0000313" key="2">
    <source>
        <dbReference type="Proteomes" id="UP001056120"/>
    </source>
</evidence>
<dbReference type="EMBL" id="CM042018">
    <property type="protein sequence ID" value="KAI3826644.1"/>
    <property type="molecule type" value="Genomic_DNA"/>
</dbReference>
<reference evidence="1 2" key="2">
    <citation type="journal article" date="2022" name="Mol. Ecol. Resour.">
        <title>The genomes of chicory, endive, great burdock and yacon provide insights into Asteraceae paleo-polyploidization history and plant inulin production.</title>
        <authorList>
            <person name="Fan W."/>
            <person name="Wang S."/>
            <person name="Wang H."/>
            <person name="Wang A."/>
            <person name="Jiang F."/>
            <person name="Liu H."/>
            <person name="Zhao H."/>
            <person name="Xu D."/>
            <person name="Zhang Y."/>
        </authorList>
    </citation>
    <scope>NUCLEOTIDE SEQUENCE [LARGE SCALE GENOMIC DNA]</scope>
    <source>
        <strain evidence="2">cv. Yunnan</strain>
        <tissue evidence="1">Leaves</tissue>
    </source>
</reference>
<gene>
    <name evidence="1" type="ORF">L1987_00694</name>
</gene>
<comment type="caution">
    <text evidence="1">The sequence shown here is derived from an EMBL/GenBank/DDBJ whole genome shotgun (WGS) entry which is preliminary data.</text>
</comment>
<dbReference type="Proteomes" id="UP001056120">
    <property type="component" value="Linkage Group LG01"/>
</dbReference>
<reference evidence="2" key="1">
    <citation type="journal article" date="2022" name="Mol. Ecol. Resour.">
        <title>The genomes of chicory, endive, great burdock and yacon provide insights into Asteraceae palaeo-polyploidization history and plant inulin production.</title>
        <authorList>
            <person name="Fan W."/>
            <person name="Wang S."/>
            <person name="Wang H."/>
            <person name="Wang A."/>
            <person name="Jiang F."/>
            <person name="Liu H."/>
            <person name="Zhao H."/>
            <person name="Xu D."/>
            <person name="Zhang Y."/>
        </authorList>
    </citation>
    <scope>NUCLEOTIDE SEQUENCE [LARGE SCALE GENOMIC DNA]</scope>
    <source>
        <strain evidence="2">cv. Yunnan</strain>
    </source>
</reference>